<evidence type="ECO:0000259" key="1">
    <source>
        <dbReference type="Pfam" id="PF18765"/>
    </source>
</evidence>
<comment type="caution">
    <text evidence="2">The sequence shown here is derived from an EMBL/GenBank/DDBJ whole genome shotgun (WGS) entry which is preliminary data.</text>
</comment>
<dbReference type="Proteomes" id="UP000215145">
    <property type="component" value="Unassembled WGS sequence"/>
</dbReference>
<dbReference type="InterPro" id="IPR043519">
    <property type="entry name" value="NT_sf"/>
</dbReference>
<proteinExistence type="predicted"/>
<feature type="domain" description="Polymerase beta nucleotidyltransferase" evidence="1">
    <location>
        <begin position="9"/>
        <end position="97"/>
    </location>
</feature>
<reference evidence="2 3" key="1">
    <citation type="submission" date="2017-07" db="EMBL/GenBank/DDBJ databases">
        <title>Paenibacillus herberti R33 genome sequencing and assembly.</title>
        <authorList>
            <person name="Su W."/>
        </authorList>
    </citation>
    <scope>NUCLEOTIDE SEQUENCE [LARGE SCALE GENOMIC DNA]</scope>
    <source>
        <strain evidence="2 3">R33</strain>
    </source>
</reference>
<dbReference type="PANTHER" id="PTHR43852">
    <property type="entry name" value="NUCLEOTIDYLTRANSFERASE"/>
    <property type="match status" value="1"/>
</dbReference>
<dbReference type="NCBIfam" id="NF047752">
    <property type="entry name" value="MntA_antitoxin"/>
    <property type="match status" value="1"/>
</dbReference>
<dbReference type="CDD" id="cd05403">
    <property type="entry name" value="NT_KNTase_like"/>
    <property type="match status" value="1"/>
</dbReference>
<dbReference type="PANTHER" id="PTHR43852:SF2">
    <property type="entry name" value="PROTEIN ADENYLYLTRANSFERASE MNTA"/>
    <property type="match status" value="1"/>
</dbReference>
<dbReference type="SUPFAM" id="SSF81301">
    <property type="entry name" value="Nucleotidyltransferase"/>
    <property type="match status" value="1"/>
</dbReference>
<protein>
    <submittedName>
        <fullName evidence="2">DNA polymerase subunit beta</fullName>
    </submittedName>
</protein>
<organism evidence="2 3">
    <name type="scientific">Paenibacillus herberti</name>
    <dbReference type="NCBI Taxonomy" id="1619309"/>
    <lineage>
        <taxon>Bacteria</taxon>
        <taxon>Bacillati</taxon>
        <taxon>Bacillota</taxon>
        <taxon>Bacilli</taxon>
        <taxon>Bacillales</taxon>
        <taxon>Paenibacillaceae</taxon>
        <taxon>Paenibacillus</taxon>
    </lineage>
</organism>
<dbReference type="EMBL" id="NMUQ01000002">
    <property type="protein sequence ID" value="OXM14096.1"/>
    <property type="molecule type" value="Genomic_DNA"/>
</dbReference>
<name>A0A229NVZ6_9BACL</name>
<evidence type="ECO:0000313" key="2">
    <source>
        <dbReference type="EMBL" id="OXM14096.1"/>
    </source>
</evidence>
<gene>
    <name evidence="2" type="ORF">CGZ75_14015</name>
</gene>
<dbReference type="RefSeq" id="WP_089524919.1">
    <property type="nucleotide sequence ID" value="NZ_NMUQ01000002.1"/>
</dbReference>
<sequence>MTEQETGLILDFLKREISPDLIMLFGSAAAGRERPDSDIDIAYLGDVVISPYARFMLAQKLADLLKREVDLIDLFQASTVMQMQILSTGRVLHCGDERRKALFEMQVYKMYAKLNEERAPILQAIKERGTIYEP</sequence>
<dbReference type="InterPro" id="IPR041633">
    <property type="entry name" value="Polbeta"/>
</dbReference>
<dbReference type="OrthoDB" id="9816197at2"/>
<accession>A0A229NVZ6</accession>
<dbReference type="AlphaFoldDB" id="A0A229NVZ6"/>
<dbReference type="Pfam" id="PF18765">
    <property type="entry name" value="Polbeta"/>
    <property type="match status" value="1"/>
</dbReference>
<dbReference type="Gene3D" id="3.30.460.10">
    <property type="entry name" value="Beta Polymerase, domain 2"/>
    <property type="match status" value="1"/>
</dbReference>
<evidence type="ECO:0000313" key="3">
    <source>
        <dbReference type="Proteomes" id="UP000215145"/>
    </source>
</evidence>
<keyword evidence="3" id="KW-1185">Reference proteome</keyword>
<dbReference type="InterPro" id="IPR052930">
    <property type="entry name" value="TA_antitoxin_MntA"/>
</dbReference>